<accession>A3NV99</accession>
<dbReference type="EMBL" id="CP000572">
    <property type="protein sequence ID" value="ABN88956.1"/>
    <property type="molecule type" value="Genomic_DNA"/>
</dbReference>
<feature type="transmembrane region" description="Helical" evidence="1">
    <location>
        <begin position="27"/>
        <end position="43"/>
    </location>
</feature>
<name>A3NV99_BURP0</name>
<dbReference type="KEGG" id="bpl:BURPS1106A_2005"/>
<dbReference type="InterPro" id="IPR037185">
    <property type="entry name" value="EmrE-like"/>
</dbReference>
<organism evidence="2 3">
    <name type="scientific">Burkholderia pseudomallei (strain 1106a)</name>
    <dbReference type="NCBI Taxonomy" id="357348"/>
    <lineage>
        <taxon>Bacteria</taxon>
        <taxon>Pseudomonadati</taxon>
        <taxon>Pseudomonadota</taxon>
        <taxon>Betaproteobacteria</taxon>
        <taxon>Burkholderiales</taxon>
        <taxon>Burkholderiaceae</taxon>
        <taxon>Burkholderia</taxon>
        <taxon>pseudomallei group</taxon>
    </lineage>
</organism>
<dbReference type="SUPFAM" id="SSF103481">
    <property type="entry name" value="Multidrug resistance efflux transporter EmrE"/>
    <property type="match status" value="1"/>
</dbReference>
<dbReference type="Proteomes" id="UP000006738">
    <property type="component" value="Chromosome I"/>
</dbReference>
<keyword evidence="1" id="KW-1133">Transmembrane helix</keyword>
<dbReference type="AlphaFoldDB" id="A3NV99"/>
<proteinExistence type="predicted"/>
<evidence type="ECO:0000313" key="2">
    <source>
        <dbReference type="EMBL" id="ABN88956.1"/>
    </source>
</evidence>
<evidence type="ECO:0000313" key="3">
    <source>
        <dbReference type="Proteomes" id="UP000006738"/>
    </source>
</evidence>
<dbReference type="Gene3D" id="1.10.3730.20">
    <property type="match status" value="1"/>
</dbReference>
<protein>
    <submittedName>
        <fullName evidence="2">Membrane protein</fullName>
    </submittedName>
</protein>
<reference evidence="2 3" key="1">
    <citation type="submission" date="2007-02" db="EMBL/GenBank/DDBJ databases">
        <authorList>
            <person name="DeShazer D."/>
            <person name="Woods D.E."/>
            <person name="Nierman W.C."/>
        </authorList>
    </citation>
    <scope>NUCLEOTIDE SEQUENCE [LARGE SCALE GENOMIC DNA]</scope>
    <source>
        <strain evidence="2 3">1106a</strain>
    </source>
</reference>
<dbReference type="HOGENOM" id="CLU_192025_0_0_4"/>
<evidence type="ECO:0000256" key="1">
    <source>
        <dbReference type="SAM" id="Phobius"/>
    </source>
</evidence>
<keyword evidence="1" id="KW-0472">Membrane</keyword>
<gene>
    <name evidence="2" type="ordered locus">BURPS1106A_2005</name>
</gene>
<keyword evidence="1" id="KW-0812">Transmembrane</keyword>
<sequence>MFTAVAPASAVLFAAAAFGEPLDRTRLAGIAMVVAGVLVGAIRPRCGAHRPREAATANSREAA</sequence>